<name>A0A9P7FQY1_9AGAR</name>
<evidence type="ECO:0000313" key="2">
    <source>
        <dbReference type="EMBL" id="KAG5636699.1"/>
    </source>
</evidence>
<evidence type="ECO:0000256" key="1">
    <source>
        <dbReference type="SAM" id="MobiDB-lite"/>
    </source>
</evidence>
<proteinExistence type="predicted"/>
<reference evidence="2" key="2">
    <citation type="submission" date="2021-10" db="EMBL/GenBank/DDBJ databases">
        <title>Phylogenomics reveals ancestral predisposition of the termite-cultivated fungus Termitomyces towards a domesticated lifestyle.</title>
        <authorList>
            <person name="Auxier B."/>
            <person name="Grum-Grzhimaylo A."/>
            <person name="Cardenas M.E."/>
            <person name="Lodge J.D."/>
            <person name="Laessoe T."/>
            <person name="Pedersen O."/>
            <person name="Smith M.E."/>
            <person name="Kuyper T.W."/>
            <person name="Franco-Molano E.A."/>
            <person name="Baroni T.J."/>
            <person name="Aanen D.K."/>
        </authorList>
    </citation>
    <scope>NUCLEOTIDE SEQUENCE</scope>
    <source>
        <strain evidence="2">D49</strain>
    </source>
</reference>
<reference evidence="2" key="1">
    <citation type="submission" date="2021-02" db="EMBL/GenBank/DDBJ databases">
        <authorList>
            <person name="Nieuwenhuis M."/>
            <person name="Van De Peppel L.J.J."/>
        </authorList>
    </citation>
    <scope>NUCLEOTIDE SEQUENCE</scope>
    <source>
        <strain evidence="2">D49</strain>
    </source>
</reference>
<organism evidence="2 3">
    <name type="scientific">Sphagnurus paluster</name>
    <dbReference type="NCBI Taxonomy" id="117069"/>
    <lineage>
        <taxon>Eukaryota</taxon>
        <taxon>Fungi</taxon>
        <taxon>Dikarya</taxon>
        <taxon>Basidiomycota</taxon>
        <taxon>Agaricomycotina</taxon>
        <taxon>Agaricomycetes</taxon>
        <taxon>Agaricomycetidae</taxon>
        <taxon>Agaricales</taxon>
        <taxon>Tricholomatineae</taxon>
        <taxon>Lyophyllaceae</taxon>
        <taxon>Sphagnurus</taxon>
    </lineage>
</organism>
<dbReference type="AlphaFoldDB" id="A0A9P7FQY1"/>
<evidence type="ECO:0000313" key="3">
    <source>
        <dbReference type="Proteomes" id="UP000717328"/>
    </source>
</evidence>
<accession>A0A9P7FQY1</accession>
<feature type="region of interest" description="Disordered" evidence="1">
    <location>
        <begin position="1"/>
        <end position="22"/>
    </location>
</feature>
<dbReference type="OrthoDB" id="2959034at2759"/>
<gene>
    <name evidence="2" type="ORF">H0H81_007128</name>
</gene>
<feature type="compositionally biased region" description="Polar residues" evidence="1">
    <location>
        <begin position="1"/>
        <end position="11"/>
    </location>
</feature>
<dbReference type="Proteomes" id="UP000717328">
    <property type="component" value="Unassembled WGS sequence"/>
</dbReference>
<keyword evidence="3" id="KW-1185">Reference proteome</keyword>
<comment type="caution">
    <text evidence="2">The sequence shown here is derived from an EMBL/GenBank/DDBJ whole genome shotgun (WGS) entry which is preliminary data.</text>
</comment>
<dbReference type="EMBL" id="JABCKI010005902">
    <property type="protein sequence ID" value="KAG5636699.1"/>
    <property type="molecule type" value="Genomic_DNA"/>
</dbReference>
<sequence length="225" mass="24589">MRRSVSPTPTVKSPLPSISKGKGRANNSWFSFGASRTSREVQATVIGLVRDLVKEQDYNSRASSGILESCAEACTGYDTSLSALLQEKSIEGHTPMYWAIVKRPPDGEEDETAVPDLLTALISFASPLTAKTISDIRHACLLTSDQALFQRLRMSPEFSPLSGTDEMLLGATIPPDEISVENVPGDEGAFTVDFEIVHFQKRMLVSKRIELDFIARGTGTRHPTC</sequence>
<protein>
    <submittedName>
        <fullName evidence="2">Uncharacterized protein</fullName>
    </submittedName>
</protein>